<keyword evidence="1" id="KW-0812">Transmembrane</keyword>
<feature type="transmembrane region" description="Helical" evidence="1">
    <location>
        <begin position="20"/>
        <end position="41"/>
    </location>
</feature>
<dbReference type="STRING" id="457570.Nther_0730"/>
<feature type="transmembrane region" description="Helical" evidence="1">
    <location>
        <begin position="334"/>
        <end position="351"/>
    </location>
</feature>
<gene>
    <name evidence="3" type="ordered locus">Nther_0730</name>
</gene>
<feature type="transmembrane region" description="Helical" evidence="1">
    <location>
        <begin position="236"/>
        <end position="255"/>
    </location>
</feature>
<keyword evidence="1" id="KW-0472">Membrane</keyword>
<feature type="transmembrane region" description="Helical" evidence="1">
    <location>
        <begin position="181"/>
        <end position="198"/>
    </location>
</feature>
<evidence type="ECO:0000313" key="4">
    <source>
        <dbReference type="Proteomes" id="UP000001683"/>
    </source>
</evidence>
<dbReference type="InParanoid" id="B2A7C6"/>
<dbReference type="EMBL" id="CP001034">
    <property type="protein sequence ID" value="ACB84320.1"/>
    <property type="molecule type" value="Genomic_DNA"/>
</dbReference>
<accession>B2A7C6</accession>
<dbReference type="InterPro" id="IPR053046">
    <property type="entry name" value="ABC-5_transporter"/>
</dbReference>
<dbReference type="OrthoDB" id="1706490at2"/>
<dbReference type="PANTHER" id="PTHR39177">
    <property type="entry name" value="ABC TRANSPORTER PERMEASE YTRC-RELATED"/>
    <property type="match status" value="1"/>
</dbReference>
<name>B2A7C6_NATTJ</name>
<dbReference type="Proteomes" id="UP000001683">
    <property type="component" value="Chromosome"/>
</dbReference>
<dbReference type="RefSeq" id="WP_012447204.1">
    <property type="nucleotide sequence ID" value="NC_010718.1"/>
</dbReference>
<reference evidence="3 4" key="1">
    <citation type="submission" date="2008-04" db="EMBL/GenBank/DDBJ databases">
        <title>Complete sequence of chromosome of Natranaerobius thermophilus JW/NM-WN-LF.</title>
        <authorList>
            <consortium name="US DOE Joint Genome Institute"/>
            <person name="Copeland A."/>
            <person name="Lucas S."/>
            <person name="Lapidus A."/>
            <person name="Glavina del Rio T."/>
            <person name="Dalin E."/>
            <person name="Tice H."/>
            <person name="Bruce D."/>
            <person name="Goodwin L."/>
            <person name="Pitluck S."/>
            <person name="Chertkov O."/>
            <person name="Brettin T."/>
            <person name="Detter J.C."/>
            <person name="Han C."/>
            <person name="Kuske C.R."/>
            <person name="Schmutz J."/>
            <person name="Larimer F."/>
            <person name="Land M."/>
            <person name="Hauser L."/>
            <person name="Kyrpides N."/>
            <person name="Lykidis A."/>
            <person name="Mesbah N.M."/>
            <person name="Wiegel J."/>
        </authorList>
    </citation>
    <scope>NUCLEOTIDE SEQUENCE [LARGE SCALE GENOMIC DNA]</scope>
    <source>
        <strain evidence="4">ATCC BAA-1301 / DSM 18059 / JW/NM-WN-LF</strain>
    </source>
</reference>
<feature type="transmembrane region" description="Helical" evidence="1">
    <location>
        <begin position="154"/>
        <end position="174"/>
    </location>
</feature>
<dbReference type="InterPro" id="IPR045611">
    <property type="entry name" value="DUF6449"/>
</dbReference>
<keyword evidence="4" id="KW-1185">Reference proteome</keyword>
<dbReference type="Pfam" id="PF20047">
    <property type="entry name" value="DUF6449"/>
    <property type="match status" value="1"/>
</dbReference>
<dbReference type="AlphaFoldDB" id="B2A7C6"/>
<evidence type="ECO:0000313" key="3">
    <source>
        <dbReference type="EMBL" id="ACB84320.1"/>
    </source>
</evidence>
<evidence type="ECO:0000259" key="2">
    <source>
        <dbReference type="Pfam" id="PF20047"/>
    </source>
</evidence>
<feature type="transmembrane region" description="Helical" evidence="1">
    <location>
        <begin position="300"/>
        <end position="322"/>
    </location>
</feature>
<keyword evidence="1" id="KW-1133">Transmembrane helix</keyword>
<feature type="transmembrane region" description="Helical" evidence="1">
    <location>
        <begin position="275"/>
        <end position="294"/>
    </location>
</feature>
<dbReference type="HOGENOM" id="CLU_017352_1_0_9"/>
<dbReference type="eggNOG" id="COG1277">
    <property type="taxonomic scope" value="Bacteria"/>
</dbReference>
<feature type="domain" description="DUF6449" evidence="2">
    <location>
        <begin position="427"/>
        <end position="519"/>
    </location>
</feature>
<protein>
    <recommendedName>
        <fullName evidence="2">DUF6449 domain-containing protein</fullName>
    </recommendedName>
</protein>
<reference evidence="3 4" key="2">
    <citation type="journal article" date="2011" name="J. Bacteriol.">
        <title>Complete genome sequence of the anaerobic, halophilic alkalithermophile Natranaerobius thermophilus JW/NM-WN-LF.</title>
        <authorList>
            <person name="Zhao B."/>
            <person name="Mesbah N.M."/>
            <person name="Dalin E."/>
            <person name="Goodwin L."/>
            <person name="Nolan M."/>
            <person name="Pitluck S."/>
            <person name="Chertkov O."/>
            <person name="Brettin T.S."/>
            <person name="Han J."/>
            <person name="Larimer F.W."/>
            <person name="Land M.L."/>
            <person name="Hauser L."/>
            <person name="Kyrpides N."/>
            <person name="Wiegel J."/>
        </authorList>
    </citation>
    <scope>NUCLEOTIDE SEQUENCE [LARGE SCALE GENOMIC DNA]</scope>
    <source>
        <strain evidence="4">ATCC BAA-1301 / DSM 18059 / JW/NM-WN-LF</strain>
    </source>
</reference>
<dbReference type="PANTHER" id="PTHR39177:SF1">
    <property type="entry name" value="ABC TRANSPORTER PERMEASE YTRC-RELATED"/>
    <property type="match status" value="1"/>
</dbReference>
<feature type="transmembrane region" description="Helical" evidence="1">
    <location>
        <begin position="71"/>
        <end position="89"/>
    </location>
</feature>
<dbReference type="InterPro" id="IPR023264">
    <property type="entry name" value="ABC_transptr_acetoin_YtrC/YtrD"/>
</dbReference>
<dbReference type="KEGG" id="nth:Nther_0730"/>
<proteinExistence type="predicted"/>
<feature type="transmembrane region" description="Helical" evidence="1">
    <location>
        <begin position="110"/>
        <end position="134"/>
    </location>
</feature>
<sequence length="664" mass="76494">MKSILPLFNKGLVFSNLKRFWWVSALYSLLLFFIVPFQMIIQLDEVTQSSFMQDRLLNLLDLTTNPGQTQFLLVFVLPVVVAILVFRYLQLGSAASMFHSLPVTRKQLYLNNLISGLIILVIPVLFNGFLLTLFHATTELSWVYNMGHVFNWGGYTLLFILIMYSFAVFVGMFTGNSVAQLVFNYILHILPLGLFYLIQTNLPHLIHGYSRNIITEPAFLEKLPLMVIGNAEITEVIIWYLVFSAIFFISAYYAYKLRHIEVAGDLISFSVIQPIFKYGVTFCTMLLGGAYSASISHGSLGAIVFGYLISSLVGYFIAEMLIQKTYKVFNAYKGYLIYLGIIILLFVGIQADVTGYQSRVPDSEEVESVFFGRGAYQFRQIQEGHIEPSKVSGFYQEHENIENVIKLHEKLIKTDKNTQGSHYSLIYTLKDGSVIARDYTINQEHYTSLLKPIYESLEYKEAEYPILQQDASKIDSITLGDDRNPENQITLTDEQEIQTFSEIISSEIMELEYEELHQQNRNYLFASIEDEEGTTYYQLKESYEELRNWLVEEGYYEDFALSHEDIRYIEIGEDDFSHGVRAGESEEQTIEIRDPELIKEVFQLSSAAPRGNRSDSDYFWATFHFQDNMGRQQFVDQLALSDTMWEDLSSELHNKLEQVLQESD</sequence>
<evidence type="ECO:0000256" key="1">
    <source>
        <dbReference type="SAM" id="Phobius"/>
    </source>
</evidence>
<dbReference type="PRINTS" id="PR02026">
    <property type="entry name" value="YTRCYTRDABC"/>
</dbReference>
<organism evidence="3 4">
    <name type="scientific">Natranaerobius thermophilus (strain ATCC BAA-1301 / DSM 18059 / JW/NM-WN-LF)</name>
    <dbReference type="NCBI Taxonomy" id="457570"/>
    <lineage>
        <taxon>Bacteria</taxon>
        <taxon>Bacillati</taxon>
        <taxon>Bacillota</taxon>
        <taxon>Clostridia</taxon>
        <taxon>Natranaerobiales</taxon>
        <taxon>Natranaerobiaceae</taxon>
        <taxon>Natranaerobius</taxon>
    </lineage>
</organism>